<feature type="region of interest" description="Disordered" evidence="1">
    <location>
        <begin position="1"/>
        <end position="23"/>
    </location>
</feature>
<evidence type="ECO:0000313" key="2">
    <source>
        <dbReference type="EMBL" id="KAJ1169384.1"/>
    </source>
</evidence>
<dbReference type="EMBL" id="JANPWB010000007">
    <property type="protein sequence ID" value="KAJ1169384.1"/>
    <property type="molecule type" value="Genomic_DNA"/>
</dbReference>
<reference evidence="2" key="1">
    <citation type="journal article" date="2022" name="bioRxiv">
        <title>Sequencing and chromosome-scale assembly of the giantPleurodeles waltlgenome.</title>
        <authorList>
            <person name="Brown T."/>
            <person name="Elewa A."/>
            <person name="Iarovenko S."/>
            <person name="Subramanian E."/>
            <person name="Araus A.J."/>
            <person name="Petzold A."/>
            <person name="Susuki M."/>
            <person name="Suzuki K.-i.T."/>
            <person name="Hayashi T."/>
            <person name="Toyoda A."/>
            <person name="Oliveira C."/>
            <person name="Osipova E."/>
            <person name="Leigh N.D."/>
            <person name="Simon A."/>
            <person name="Yun M.H."/>
        </authorList>
    </citation>
    <scope>NUCLEOTIDE SEQUENCE</scope>
    <source>
        <strain evidence="2">20211129_DDA</strain>
        <tissue evidence="2">Liver</tissue>
    </source>
</reference>
<organism evidence="2 3">
    <name type="scientific">Pleurodeles waltl</name>
    <name type="common">Iberian ribbed newt</name>
    <dbReference type="NCBI Taxonomy" id="8319"/>
    <lineage>
        <taxon>Eukaryota</taxon>
        <taxon>Metazoa</taxon>
        <taxon>Chordata</taxon>
        <taxon>Craniata</taxon>
        <taxon>Vertebrata</taxon>
        <taxon>Euteleostomi</taxon>
        <taxon>Amphibia</taxon>
        <taxon>Batrachia</taxon>
        <taxon>Caudata</taxon>
        <taxon>Salamandroidea</taxon>
        <taxon>Salamandridae</taxon>
        <taxon>Pleurodelinae</taxon>
        <taxon>Pleurodeles</taxon>
    </lineage>
</organism>
<protein>
    <submittedName>
        <fullName evidence="2">Uncharacterized protein</fullName>
    </submittedName>
</protein>
<name>A0AAV7SYS7_PLEWA</name>
<accession>A0AAV7SYS7</accession>
<keyword evidence="3" id="KW-1185">Reference proteome</keyword>
<dbReference type="AlphaFoldDB" id="A0AAV7SYS7"/>
<comment type="caution">
    <text evidence="2">The sequence shown here is derived from an EMBL/GenBank/DDBJ whole genome shotgun (WGS) entry which is preliminary data.</text>
</comment>
<proteinExistence type="predicted"/>
<evidence type="ECO:0000313" key="3">
    <source>
        <dbReference type="Proteomes" id="UP001066276"/>
    </source>
</evidence>
<dbReference type="Proteomes" id="UP001066276">
    <property type="component" value="Chromosome 4_1"/>
</dbReference>
<evidence type="ECO:0000256" key="1">
    <source>
        <dbReference type="SAM" id="MobiDB-lite"/>
    </source>
</evidence>
<sequence>MEVAPTEVSVEMAVSDNSGGEKDQCSVSAVDFNLQEDQTGEPSPVLMGNADHALGFAQTSRMEEGGGTVSLSPMEEMIPKLAGKIKRGFSVSGANQADIKEMCETLKNKFDLLAKRTQLLEESMESLQEDVALIKQDLRKSKDCEQDQRDKVERIENAARRNNLRILNVPEGEEGNDIKTYWG</sequence>
<gene>
    <name evidence="2" type="ORF">NDU88_001277</name>
</gene>